<gene>
    <name evidence="2" type="ORF">CEXT_710111</name>
</gene>
<evidence type="ECO:0000256" key="1">
    <source>
        <dbReference type="SAM" id="SignalP"/>
    </source>
</evidence>
<reference evidence="2 3" key="1">
    <citation type="submission" date="2021-06" db="EMBL/GenBank/DDBJ databases">
        <title>Caerostris extrusa draft genome.</title>
        <authorList>
            <person name="Kono N."/>
            <person name="Arakawa K."/>
        </authorList>
    </citation>
    <scope>NUCLEOTIDE SEQUENCE [LARGE SCALE GENOMIC DNA]</scope>
</reference>
<dbReference type="AlphaFoldDB" id="A0AAV4VTG6"/>
<sequence length="103" mass="11682">MLKIFGGLGLVFLSMLIQKSLQLQAGDERYRVKNDLNVGILLVSGFNGRKISFDLLVVEEGWKLNKRVWMIQRIDYQSEESPNLIKSVLRESAKSSNAINQLA</sequence>
<name>A0AAV4VTG6_CAEEX</name>
<dbReference type="EMBL" id="BPLR01015117">
    <property type="protein sequence ID" value="GIY73746.1"/>
    <property type="molecule type" value="Genomic_DNA"/>
</dbReference>
<keyword evidence="3" id="KW-1185">Reference proteome</keyword>
<proteinExistence type="predicted"/>
<dbReference type="Proteomes" id="UP001054945">
    <property type="component" value="Unassembled WGS sequence"/>
</dbReference>
<keyword evidence="1" id="KW-0732">Signal</keyword>
<organism evidence="2 3">
    <name type="scientific">Caerostris extrusa</name>
    <name type="common">Bark spider</name>
    <name type="synonym">Caerostris bankana</name>
    <dbReference type="NCBI Taxonomy" id="172846"/>
    <lineage>
        <taxon>Eukaryota</taxon>
        <taxon>Metazoa</taxon>
        <taxon>Ecdysozoa</taxon>
        <taxon>Arthropoda</taxon>
        <taxon>Chelicerata</taxon>
        <taxon>Arachnida</taxon>
        <taxon>Araneae</taxon>
        <taxon>Araneomorphae</taxon>
        <taxon>Entelegynae</taxon>
        <taxon>Araneoidea</taxon>
        <taxon>Araneidae</taxon>
        <taxon>Caerostris</taxon>
    </lineage>
</organism>
<evidence type="ECO:0000313" key="2">
    <source>
        <dbReference type="EMBL" id="GIY73746.1"/>
    </source>
</evidence>
<evidence type="ECO:0000313" key="3">
    <source>
        <dbReference type="Proteomes" id="UP001054945"/>
    </source>
</evidence>
<protein>
    <submittedName>
        <fullName evidence="2">Uncharacterized protein</fullName>
    </submittedName>
</protein>
<feature type="chain" id="PRO_5043573761" evidence="1">
    <location>
        <begin position="23"/>
        <end position="103"/>
    </location>
</feature>
<accession>A0AAV4VTG6</accession>
<feature type="signal peptide" evidence="1">
    <location>
        <begin position="1"/>
        <end position="22"/>
    </location>
</feature>
<comment type="caution">
    <text evidence="2">The sequence shown here is derived from an EMBL/GenBank/DDBJ whole genome shotgun (WGS) entry which is preliminary data.</text>
</comment>